<sequence length="338" mass="37098">MPATRSSSQQPRTVPFPNPSPPHSQASRTKKKIPKSDSLAEIISLPSEGESSSAGALRPKRNASANNKKPAAIPRSKGKIALPEDIIEISSDDESDSPLAAALPRRQPTAKTTELSSSQDPAAIADFRRQISRYRDETAKCKRDLDKACKELSTLREENKELQLLRKPGNNKVSLDTDKISDHLDCEICTTRMWAPYVLPDCGHTFCQSCLGDWFAQTQAQYINSHPHYNPNALMTNPAVNNLYQVVQSIIINPHAANHPHVKALLNQTLPQHPEYTCPTCREPITSRPTESFVVKAMVRTVAAALGECSPKKPSTGRGKAAANASGPWDGYFPFKKV</sequence>
<dbReference type="Gene3D" id="3.30.40.10">
    <property type="entry name" value="Zinc/RING finger domain, C3HC4 (zinc finger)"/>
    <property type="match status" value="1"/>
</dbReference>
<dbReference type="InterPro" id="IPR001841">
    <property type="entry name" value="Znf_RING"/>
</dbReference>
<feature type="coiled-coil region" evidence="5">
    <location>
        <begin position="138"/>
        <end position="165"/>
    </location>
</feature>
<feature type="domain" description="RING-type" evidence="7">
    <location>
        <begin position="186"/>
        <end position="282"/>
    </location>
</feature>
<dbReference type="Proteomes" id="UP000807306">
    <property type="component" value="Unassembled WGS sequence"/>
</dbReference>
<evidence type="ECO:0000256" key="3">
    <source>
        <dbReference type="ARBA" id="ARBA00022833"/>
    </source>
</evidence>
<keyword evidence="5" id="KW-0175">Coiled coil</keyword>
<keyword evidence="1" id="KW-0479">Metal-binding</keyword>
<dbReference type="GO" id="GO:0008270">
    <property type="term" value="F:zinc ion binding"/>
    <property type="evidence" value="ECO:0007669"/>
    <property type="project" value="UniProtKB-KW"/>
</dbReference>
<dbReference type="InterPro" id="IPR017907">
    <property type="entry name" value="Znf_RING_CS"/>
</dbReference>
<dbReference type="Pfam" id="PF13445">
    <property type="entry name" value="zf-RING_UBOX"/>
    <property type="match status" value="1"/>
</dbReference>
<organism evidence="8 9">
    <name type="scientific">Crepidotus variabilis</name>
    <dbReference type="NCBI Taxonomy" id="179855"/>
    <lineage>
        <taxon>Eukaryota</taxon>
        <taxon>Fungi</taxon>
        <taxon>Dikarya</taxon>
        <taxon>Basidiomycota</taxon>
        <taxon>Agaricomycotina</taxon>
        <taxon>Agaricomycetes</taxon>
        <taxon>Agaricomycetidae</taxon>
        <taxon>Agaricales</taxon>
        <taxon>Agaricineae</taxon>
        <taxon>Crepidotaceae</taxon>
        <taxon>Crepidotus</taxon>
    </lineage>
</organism>
<dbReference type="OrthoDB" id="3219336at2759"/>
<dbReference type="SMART" id="SM00184">
    <property type="entry name" value="RING"/>
    <property type="match status" value="1"/>
</dbReference>
<feature type="compositionally biased region" description="Polar residues" evidence="6">
    <location>
        <begin position="1"/>
        <end position="12"/>
    </location>
</feature>
<keyword evidence="2 4" id="KW-0863">Zinc-finger</keyword>
<keyword evidence="3" id="KW-0862">Zinc</keyword>
<evidence type="ECO:0000256" key="4">
    <source>
        <dbReference type="PROSITE-ProRule" id="PRU00175"/>
    </source>
</evidence>
<dbReference type="EMBL" id="MU157852">
    <property type="protein sequence ID" value="KAF9528524.1"/>
    <property type="molecule type" value="Genomic_DNA"/>
</dbReference>
<name>A0A9P6EGE4_9AGAR</name>
<dbReference type="SUPFAM" id="SSF57850">
    <property type="entry name" value="RING/U-box"/>
    <property type="match status" value="1"/>
</dbReference>
<evidence type="ECO:0000256" key="2">
    <source>
        <dbReference type="ARBA" id="ARBA00022771"/>
    </source>
</evidence>
<proteinExistence type="predicted"/>
<protein>
    <recommendedName>
        <fullName evidence="7">RING-type domain-containing protein</fullName>
    </recommendedName>
</protein>
<feature type="region of interest" description="Disordered" evidence="6">
    <location>
        <begin position="1"/>
        <end position="79"/>
    </location>
</feature>
<evidence type="ECO:0000313" key="8">
    <source>
        <dbReference type="EMBL" id="KAF9528524.1"/>
    </source>
</evidence>
<dbReference type="InterPro" id="IPR013083">
    <property type="entry name" value="Znf_RING/FYVE/PHD"/>
</dbReference>
<dbReference type="PANTHER" id="PTHR23041:SF78">
    <property type="entry name" value="E3 UBIQUITIN-PROTEIN LIGASE RNF4"/>
    <property type="match status" value="1"/>
</dbReference>
<evidence type="ECO:0000256" key="6">
    <source>
        <dbReference type="SAM" id="MobiDB-lite"/>
    </source>
</evidence>
<reference evidence="8" key="1">
    <citation type="submission" date="2020-11" db="EMBL/GenBank/DDBJ databases">
        <authorList>
            <consortium name="DOE Joint Genome Institute"/>
            <person name="Ahrendt S."/>
            <person name="Riley R."/>
            <person name="Andreopoulos W."/>
            <person name="Labutti K."/>
            <person name="Pangilinan J."/>
            <person name="Ruiz-Duenas F.J."/>
            <person name="Barrasa J.M."/>
            <person name="Sanchez-Garcia M."/>
            <person name="Camarero S."/>
            <person name="Miyauchi S."/>
            <person name="Serrano A."/>
            <person name="Linde D."/>
            <person name="Babiker R."/>
            <person name="Drula E."/>
            <person name="Ayuso-Fernandez I."/>
            <person name="Pacheco R."/>
            <person name="Padilla G."/>
            <person name="Ferreira P."/>
            <person name="Barriuso J."/>
            <person name="Kellner H."/>
            <person name="Castanera R."/>
            <person name="Alfaro M."/>
            <person name="Ramirez L."/>
            <person name="Pisabarro A.G."/>
            <person name="Kuo A."/>
            <person name="Tritt A."/>
            <person name="Lipzen A."/>
            <person name="He G."/>
            <person name="Yan M."/>
            <person name="Ng V."/>
            <person name="Cullen D."/>
            <person name="Martin F."/>
            <person name="Rosso M.-N."/>
            <person name="Henrissat B."/>
            <person name="Hibbett D."/>
            <person name="Martinez A.T."/>
            <person name="Grigoriev I.V."/>
        </authorList>
    </citation>
    <scope>NUCLEOTIDE SEQUENCE</scope>
    <source>
        <strain evidence="8">CBS 506.95</strain>
    </source>
</reference>
<gene>
    <name evidence="8" type="ORF">CPB83DRAFT_854310</name>
</gene>
<evidence type="ECO:0000256" key="1">
    <source>
        <dbReference type="ARBA" id="ARBA00022723"/>
    </source>
</evidence>
<dbReference type="PROSITE" id="PS00518">
    <property type="entry name" value="ZF_RING_1"/>
    <property type="match status" value="1"/>
</dbReference>
<dbReference type="InterPro" id="IPR027370">
    <property type="entry name" value="Znf-RING_euk"/>
</dbReference>
<accession>A0A9P6EGE4</accession>
<evidence type="ECO:0000256" key="5">
    <source>
        <dbReference type="SAM" id="Coils"/>
    </source>
</evidence>
<keyword evidence="9" id="KW-1185">Reference proteome</keyword>
<dbReference type="PROSITE" id="PS50089">
    <property type="entry name" value="ZF_RING_2"/>
    <property type="match status" value="1"/>
</dbReference>
<dbReference type="PANTHER" id="PTHR23041">
    <property type="entry name" value="RING FINGER DOMAIN-CONTAINING"/>
    <property type="match status" value="1"/>
</dbReference>
<evidence type="ECO:0000259" key="7">
    <source>
        <dbReference type="PROSITE" id="PS50089"/>
    </source>
</evidence>
<dbReference type="InterPro" id="IPR047134">
    <property type="entry name" value="RNF4"/>
</dbReference>
<comment type="caution">
    <text evidence="8">The sequence shown here is derived from an EMBL/GenBank/DDBJ whole genome shotgun (WGS) entry which is preliminary data.</text>
</comment>
<dbReference type="AlphaFoldDB" id="A0A9P6EGE4"/>
<evidence type="ECO:0000313" key="9">
    <source>
        <dbReference type="Proteomes" id="UP000807306"/>
    </source>
</evidence>